<proteinExistence type="predicted"/>
<reference evidence="7" key="1">
    <citation type="submission" date="2023-08" db="EMBL/GenBank/DDBJ databases">
        <title>Black Yeasts Isolated from many extreme environments.</title>
        <authorList>
            <person name="Coleine C."/>
            <person name="Stajich J.E."/>
            <person name="Selbmann L."/>
        </authorList>
    </citation>
    <scope>NUCLEOTIDE SEQUENCE</scope>
    <source>
        <strain evidence="7">CCFEE 5810</strain>
    </source>
</reference>
<dbReference type="InterPro" id="IPR001841">
    <property type="entry name" value="Znf_RING"/>
</dbReference>
<dbReference type="GO" id="GO:0061630">
    <property type="term" value="F:ubiquitin protein ligase activity"/>
    <property type="evidence" value="ECO:0007669"/>
    <property type="project" value="TreeGrafter"/>
</dbReference>
<keyword evidence="3" id="KW-0862">Zinc</keyword>
<dbReference type="GO" id="GO:0008270">
    <property type="term" value="F:zinc ion binding"/>
    <property type="evidence" value="ECO:0007669"/>
    <property type="project" value="UniProtKB-KW"/>
</dbReference>
<dbReference type="GO" id="GO:0005737">
    <property type="term" value="C:cytoplasm"/>
    <property type="evidence" value="ECO:0007669"/>
    <property type="project" value="TreeGrafter"/>
</dbReference>
<evidence type="ECO:0000256" key="4">
    <source>
        <dbReference type="PROSITE-ProRule" id="PRU00175"/>
    </source>
</evidence>
<dbReference type="PROSITE" id="PS50089">
    <property type="entry name" value="ZF_RING_2"/>
    <property type="match status" value="1"/>
</dbReference>
<dbReference type="Proteomes" id="UP001310594">
    <property type="component" value="Unassembled WGS sequence"/>
</dbReference>
<accession>A0AAN7VYW0</accession>
<evidence type="ECO:0000256" key="5">
    <source>
        <dbReference type="SAM" id="MobiDB-lite"/>
    </source>
</evidence>
<evidence type="ECO:0000313" key="8">
    <source>
        <dbReference type="Proteomes" id="UP001310594"/>
    </source>
</evidence>
<dbReference type="PANTHER" id="PTHR15710">
    <property type="entry name" value="E3 UBIQUITIN-PROTEIN LIGASE PRAJA"/>
    <property type="match status" value="1"/>
</dbReference>
<dbReference type="PANTHER" id="PTHR15710:SF243">
    <property type="entry name" value="E3 UBIQUITIN-PROTEIN LIGASE PRAJA-2 ISOFORM X1"/>
    <property type="match status" value="1"/>
</dbReference>
<dbReference type="GO" id="GO:0016567">
    <property type="term" value="P:protein ubiquitination"/>
    <property type="evidence" value="ECO:0007669"/>
    <property type="project" value="TreeGrafter"/>
</dbReference>
<keyword evidence="2 4" id="KW-0863">Zinc-finger</keyword>
<keyword evidence="1" id="KW-0479">Metal-binding</keyword>
<evidence type="ECO:0000256" key="2">
    <source>
        <dbReference type="ARBA" id="ARBA00022771"/>
    </source>
</evidence>
<dbReference type="SMART" id="SM00184">
    <property type="entry name" value="RING"/>
    <property type="match status" value="1"/>
</dbReference>
<dbReference type="Gene3D" id="3.30.40.10">
    <property type="entry name" value="Zinc/RING finger domain, C3HC4 (zinc finger)"/>
    <property type="match status" value="1"/>
</dbReference>
<comment type="caution">
    <text evidence="7">The sequence shown here is derived from an EMBL/GenBank/DDBJ whole genome shotgun (WGS) entry which is preliminary data.</text>
</comment>
<dbReference type="AlphaFoldDB" id="A0AAN7VYW0"/>
<evidence type="ECO:0000259" key="6">
    <source>
        <dbReference type="PROSITE" id="PS50089"/>
    </source>
</evidence>
<dbReference type="EMBL" id="JAVRQU010000001">
    <property type="protein sequence ID" value="KAK5708369.1"/>
    <property type="molecule type" value="Genomic_DNA"/>
</dbReference>
<feature type="compositionally biased region" description="Acidic residues" evidence="5">
    <location>
        <begin position="57"/>
        <end position="69"/>
    </location>
</feature>
<feature type="compositionally biased region" description="Acidic residues" evidence="5">
    <location>
        <begin position="473"/>
        <end position="494"/>
    </location>
</feature>
<evidence type="ECO:0000256" key="3">
    <source>
        <dbReference type="ARBA" id="ARBA00022833"/>
    </source>
</evidence>
<gene>
    <name evidence="7" type="ORF">LTR97_000909</name>
</gene>
<feature type="region of interest" description="Disordered" evidence="5">
    <location>
        <begin position="466"/>
        <end position="494"/>
    </location>
</feature>
<name>A0AAN7VYW0_9PEZI</name>
<feature type="compositionally biased region" description="Acidic residues" evidence="5">
    <location>
        <begin position="84"/>
        <end position="124"/>
    </location>
</feature>
<evidence type="ECO:0000313" key="7">
    <source>
        <dbReference type="EMBL" id="KAK5708369.1"/>
    </source>
</evidence>
<dbReference type="Pfam" id="PF13639">
    <property type="entry name" value="zf-RING_2"/>
    <property type="match status" value="1"/>
</dbReference>
<dbReference type="SUPFAM" id="SSF57850">
    <property type="entry name" value="RING/U-box"/>
    <property type="match status" value="1"/>
</dbReference>
<feature type="compositionally biased region" description="Acidic residues" evidence="5">
    <location>
        <begin position="41"/>
        <end position="50"/>
    </location>
</feature>
<protein>
    <recommendedName>
        <fullName evidence="6">RING-type domain-containing protein</fullName>
    </recommendedName>
</protein>
<sequence>MATTLNLAGLSDAQNEALVGVKEGDFIQFIKLHEQQHVQSDEDSETDMTEGDSASESGEDGEEDDEGEHDEMVTSVHGSVRDSESDEEDSDEEDSDGEDSAEAESGEGMEGTEETLQDSDSEDSDEIDFTTLFYVQRITQSKGLTEIKLIKLEYTLLPDDDAIPHNFQIYGDSIRTEAGTRDCSCEGDCNEAPTLEQLDEDFGISGYVLRLNPSTQQLRNTIAAEWDHDRCPAGCDEGVLYTVGDLEAVLSPATYTTTARQEYPFACPVCLGLDLLDVQQKLRTQLETVGGSAELYDAVLYMDSEVNVARSALGYHFRQHDERPWGYDHGLEEGGMMDEYEQDDGYGGGFHGYEQASAAAMDPNAAAVCKPASKTAVAALPRTIFETIAELEEDRLKCTVCVSNFEVSEEVVTMPCAHLFHIECLSSWMVQGHECPNCRYKLAAAVDDEDAHTVAQTGAGKMGGLVSAGDGADITENDEGNMETGSELEDNSGW</sequence>
<dbReference type="InterPro" id="IPR013083">
    <property type="entry name" value="Znf_RING/FYVE/PHD"/>
</dbReference>
<evidence type="ECO:0000256" key="1">
    <source>
        <dbReference type="ARBA" id="ARBA00022723"/>
    </source>
</evidence>
<feature type="region of interest" description="Disordered" evidence="5">
    <location>
        <begin position="33"/>
        <end position="124"/>
    </location>
</feature>
<feature type="domain" description="RING-type" evidence="6">
    <location>
        <begin position="398"/>
        <end position="439"/>
    </location>
</feature>
<organism evidence="7 8">
    <name type="scientific">Elasticomyces elasticus</name>
    <dbReference type="NCBI Taxonomy" id="574655"/>
    <lineage>
        <taxon>Eukaryota</taxon>
        <taxon>Fungi</taxon>
        <taxon>Dikarya</taxon>
        <taxon>Ascomycota</taxon>
        <taxon>Pezizomycotina</taxon>
        <taxon>Dothideomycetes</taxon>
        <taxon>Dothideomycetidae</taxon>
        <taxon>Mycosphaerellales</taxon>
        <taxon>Teratosphaeriaceae</taxon>
        <taxon>Elasticomyces</taxon>
    </lineage>
</organism>